<proteinExistence type="predicted"/>
<feature type="chain" id="PRO_5003472301" evidence="3">
    <location>
        <begin position="27"/>
        <end position="253"/>
    </location>
</feature>
<gene>
    <name evidence="4" type="ORF">PHYSODRAFT_262347</name>
</gene>
<accession>G4ZKN3</accession>
<reference evidence="4 5" key="1">
    <citation type="journal article" date="2006" name="Science">
        <title>Phytophthora genome sequences uncover evolutionary origins and mechanisms of pathogenesis.</title>
        <authorList>
            <person name="Tyler B.M."/>
            <person name="Tripathy S."/>
            <person name="Zhang X."/>
            <person name="Dehal P."/>
            <person name="Jiang R.H."/>
            <person name="Aerts A."/>
            <person name="Arredondo F.D."/>
            <person name="Baxter L."/>
            <person name="Bensasson D."/>
            <person name="Beynon J.L."/>
            <person name="Chapman J."/>
            <person name="Damasceno C.M."/>
            <person name="Dorrance A.E."/>
            <person name="Dou D."/>
            <person name="Dickerman A.W."/>
            <person name="Dubchak I.L."/>
            <person name="Garbelotto M."/>
            <person name="Gijzen M."/>
            <person name="Gordon S.G."/>
            <person name="Govers F."/>
            <person name="Grunwald N.J."/>
            <person name="Huang W."/>
            <person name="Ivors K.L."/>
            <person name="Jones R.W."/>
            <person name="Kamoun S."/>
            <person name="Krampis K."/>
            <person name="Lamour K.H."/>
            <person name="Lee M.K."/>
            <person name="McDonald W.H."/>
            <person name="Medina M."/>
            <person name="Meijer H.J."/>
            <person name="Nordberg E.K."/>
            <person name="Maclean D.J."/>
            <person name="Ospina-Giraldo M.D."/>
            <person name="Morris P.F."/>
            <person name="Phuntumart V."/>
            <person name="Putnam N.H."/>
            <person name="Rash S."/>
            <person name="Rose J.K."/>
            <person name="Sakihama Y."/>
            <person name="Salamov A.A."/>
            <person name="Savidor A."/>
            <person name="Scheuring C.F."/>
            <person name="Smith B.M."/>
            <person name="Sobral B.W."/>
            <person name="Terry A."/>
            <person name="Torto-Alalibo T.A."/>
            <person name="Win J."/>
            <person name="Xu Z."/>
            <person name="Zhang H."/>
            <person name="Grigoriev I.V."/>
            <person name="Rokhsar D.S."/>
            <person name="Boore J.L."/>
        </authorList>
    </citation>
    <scope>NUCLEOTIDE SEQUENCE [LARGE SCALE GENOMIC DNA]</scope>
    <source>
        <strain evidence="4 5">P6497</strain>
    </source>
</reference>
<feature type="region of interest" description="Disordered" evidence="1">
    <location>
        <begin position="89"/>
        <end position="109"/>
    </location>
</feature>
<keyword evidence="2" id="KW-0812">Transmembrane</keyword>
<feature type="signal peptide" evidence="3">
    <location>
        <begin position="1"/>
        <end position="26"/>
    </location>
</feature>
<keyword evidence="2" id="KW-0472">Membrane</keyword>
<sequence>MRSLRAISFCWAVLTCFWMSVHAAAAASCESRVAIGDQSVGISAVQDASCKNGGLGCFSDGTCRFCQKVAFPQSNHLLKCSSIAPTSQTSAPTTAPPTTAPPATSPPTADCSEIVKKSTLNGISFVTDNACTVARPTAIGCTARTSCRLCRTSKNEANQFLVNCAVFKKPDTALAQTIVLSEGAAGIVEGPGSPKYTDILLACLSVMALVVAILGLAHFKVCHRDNPDMSCSAAEIGFVDHASYCINSEKARV</sequence>
<evidence type="ECO:0000256" key="2">
    <source>
        <dbReference type="SAM" id="Phobius"/>
    </source>
</evidence>
<dbReference type="InParanoid" id="G4ZKN3"/>
<keyword evidence="3" id="KW-0732">Signal</keyword>
<dbReference type="OMA" id="TECTSIM"/>
<evidence type="ECO:0000313" key="5">
    <source>
        <dbReference type="Proteomes" id="UP000002640"/>
    </source>
</evidence>
<dbReference type="AlphaFoldDB" id="G4ZKN3"/>
<protein>
    <submittedName>
        <fullName evidence="4">Uncharacterized protein</fullName>
    </submittedName>
</protein>
<keyword evidence="2" id="KW-1133">Transmembrane helix</keyword>
<evidence type="ECO:0000256" key="3">
    <source>
        <dbReference type="SAM" id="SignalP"/>
    </source>
</evidence>
<evidence type="ECO:0000256" key="1">
    <source>
        <dbReference type="SAM" id="MobiDB-lite"/>
    </source>
</evidence>
<dbReference type="GeneID" id="20639369"/>
<dbReference type="Proteomes" id="UP000002640">
    <property type="component" value="Unassembled WGS sequence"/>
</dbReference>
<dbReference type="KEGG" id="psoj:PHYSODRAFT_262347"/>
<dbReference type="RefSeq" id="XP_009529963.1">
    <property type="nucleotide sequence ID" value="XM_009531668.1"/>
</dbReference>
<name>G4ZKN3_PHYSP</name>
<evidence type="ECO:0000313" key="4">
    <source>
        <dbReference type="EMBL" id="EGZ16214.1"/>
    </source>
</evidence>
<dbReference type="PROSITE" id="PS51257">
    <property type="entry name" value="PROKAR_LIPOPROTEIN"/>
    <property type="match status" value="1"/>
</dbReference>
<dbReference type="EMBL" id="JH159155">
    <property type="protein sequence ID" value="EGZ16214.1"/>
    <property type="molecule type" value="Genomic_DNA"/>
</dbReference>
<organism evidence="4 5">
    <name type="scientific">Phytophthora sojae (strain P6497)</name>
    <name type="common">Soybean stem and root rot agent</name>
    <name type="synonym">Phytophthora megasperma f. sp. glycines</name>
    <dbReference type="NCBI Taxonomy" id="1094619"/>
    <lineage>
        <taxon>Eukaryota</taxon>
        <taxon>Sar</taxon>
        <taxon>Stramenopiles</taxon>
        <taxon>Oomycota</taxon>
        <taxon>Peronosporomycetes</taxon>
        <taxon>Peronosporales</taxon>
        <taxon>Peronosporaceae</taxon>
        <taxon>Phytophthora</taxon>
    </lineage>
</organism>
<feature type="transmembrane region" description="Helical" evidence="2">
    <location>
        <begin position="199"/>
        <end position="219"/>
    </location>
</feature>
<keyword evidence="5" id="KW-1185">Reference proteome</keyword>
<feature type="compositionally biased region" description="Pro residues" evidence="1">
    <location>
        <begin position="94"/>
        <end position="105"/>
    </location>
</feature>